<dbReference type="InterPro" id="IPR036388">
    <property type="entry name" value="WH-like_DNA-bd_sf"/>
</dbReference>
<keyword evidence="2" id="KW-0805">Transcription regulation</keyword>
<protein>
    <recommendedName>
        <fullName evidence="9">RNA polymerase sigma-70 region 2 domain-containing protein</fullName>
    </recommendedName>
</protein>
<gene>
    <name evidence="7" type="ORF">A2746_02065</name>
</gene>
<evidence type="ECO:0000259" key="6">
    <source>
        <dbReference type="Pfam" id="PF08281"/>
    </source>
</evidence>
<sequence length="186" mass="21902">MYDNKPENDLKQLMQLAKNGDTEAFGRLYELYFTPVYRYIYLRTKNKEEAEDLSQAVFVKVFKSIGAFREQNKQPLAFFFTVARNTVIDHWRKRKEILTDKPPETLSAESFENPQRLIDQKSTAQAVYQAIENLTEEQQEVVILKFINDLTTAEIAKILGKKEDAIRQTQCRALKILKRYFNEHEI</sequence>
<evidence type="ECO:0000256" key="3">
    <source>
        <dbReference type="ARBA" id="ARBA00023082"/>
    </source>
</evidence>
<dbReference type="InterPro" id="IPR039425">
    <property type="entry name" value="RNA_pol_sigma-70-like"/>
</dbReference>
<dbReference type="Pfam" id="PF08281">
    <property type="entry name" value="Sigma70_r4_2"/>
    <property type="match status" value="1"/>
</dbReference>
<evidence type="ECO:0000256" key="4">
    <source>
        <dbReference type="ARBA" id="ARBA00023163"/>
    </source>
</evidence>
<evidence type="ECO:0008006" key="9">
    <source>
        <dbReference type="Google" id="ProtNLM"/>
    </source>
</evidence>
<dbReference type="InterPro" id="IPR007627">
    <property type="entry name" value="RNA_pol_sigma70_r2"/>
</dbReference>
<feature type="domain" description="RNA polymerase sigma-70 region 2" evidence="5">
    <location>
        <begin position="28"/>
        <end position="95"/>
    </location>
</feature>
<dbReference type="PANTHER" id="PTHR43133:SF57">
    <property type="entry name" value="RNA POLYMERASE SIGMA-70 FACTOR"/>
    <property type="match status" value="1"/>
</dbReference>
<dbReference type="SUPFAM" id="SSF88659">
    <property type="entry name" value="Sigma3 and sigma4 domains of RNA polymerase sigma factors"/>
    <property type="match status" value="1"/>
</dbReference>
<keyword evidence="3" id="KW-0731">Sigma factor</keyword>
<dbReference type="GO" id="GO:0006352">
    <property type="term" value="P:DNA-templated transcription initiation"/>
    <property type="evidence" value="ECO:0007669"/>
    <property type="project" value="InterPro"/>
</dbReference>
<keyword evidence="4" id="KW-0804">Transcription</keyword>
<dbReference type="Gene3D" id="1.10.10.10">
    <property type="entry name" value="Winged helix-like DNA-binding domain superfamily/Winged helix DNA-binding domain"/>
    <property type="match status" value="1"/>
</dbReference>
<proteinExistence type="inferred from homology"/>
<dbReference type="InterPro" id="IPR013324">
    <property type="entry name" value="RNA_pol_sigma_r3/r4-like"/>
</dbReference>
<name>A0A1F8EZQ3_9BACT</name>
<organism evidence="7 8">
    <name type="scientific">Candidatus Yanofskybacteria bacterium RIFCSPHIGHO2_01_FULL_44_22</name>
    <dbReference type="NCBI Taxonomy" id="1802669"/>
    <lineage>
        <taxon>Bacteria</taxon>
        <taxon>Candidatus Yanofskyibacteriota</taxon>
    </lineage>
</organism>
<dbReference type="NCBIfam" id="TIGR02937">
    <property type="entry name" value="sigma70-ECF"/>
    <property type="match status" value="1"/>
</dbReference>
<dbReference type="PANTHER" id="PTHR43133">
    <property type="entry name" value="RNA POLYMERASE ECF-TYPE SIGMA FACTO"/>
    <property type="match status" value="1"/>
</dbReference>
<dbReference type="CDD" id="cd06171">
    <property type="entry name" value="Sigma70_r4"/>
    <property type="match status" value="1"/>
</dbReference>
<evidence type="ECO:0000313" key="7">
    <source>
        <dbReference type="EMBL" id="OGN05820.1"/>
    </source>
</evidence>
<dbReference type="InterPro" id="IPR013325">
    <property type="entry name" value="RNA_pol_sigma_r2"/>
</dbReference>
<dbReference type="STRING" id="1802669.A2746_02065"/>
<dbReference type="Proteomes" id="UP000177419">
    <property type="component" value="Unassembled WGS sequence"/>
</dbReference>
<evidence type="ECO:0000256" key="2">
    <source>
        <dbReference type="ARBA" id="ARBA00023015"/>
    </source>
</evidence>
<dbReference type="Gene3D" id="1.10.1740.10">
    <property type="match status" value="1"/>
</dbReference>
<dbReference type="InterPro" id="IPR014284">
    <property type="entry name" value="RNA_pol_sigma-70_dom"/>
</dbReference>
<dbReference type="AlphaFoldDB" id="A0A1F8EZQ3"/>
<dbReference type="SUPFAM" id="SSF88946">
    <property type="entry name" value="Sigma2 domain of RNA polymerase sigma factors"/>
    <property type="match status" value="1"/>
</dbReference>
<comment type="similarity">
    <text evidence="1">Belongs to the sigma-70 factor family. ECF subfamily.</text>
</comment>
<accession>A0A1F8EZQ3</accession>
<evidence type="ECO:0000313" key="8">
    <source>
        <dbReference type="Proteomes" id="UP000177419"/>
    </source>
</evidence>
<dbReference type="EMBL" id="MGJJ01000005">
    <property type="protein sequence ID" value="OGN05820.1"/>
    <property type="molecule type" value="Genomic_DNA"/>
</dbReference>
<reference evidence="7 8" key="1">
    <citation type="journal article" date="2016" name="Nat. Commun.">
        <title>Thousands of microbial genomes shed light on interconnected biogeochemical processes in an aquifer system.</title>
        <authorList>
            <person name="Anantharaman K."/>
            <person name="Brown C.T."/>
            <person name="Hug L.A."/>
            <person name="Sharon I."/>
            <person name="Castelle C.J."/>
            <person name="Probst A.J."/>
            <person name="Thomas B.C."/>
            <person name="Singh A."/>
            <person name="Wilkins M.J."/>
            <person name="Karaoz U."/>
            <person name="Brodie E.L."/>
            <person name="Williams K.H."/>
            <person name="Hubbard S.S."/>
            <person name="Banfield J.F."/>
        </authorList>
    </citation>
    <scope>NUCLEOTIDE SEQUENCE [LARGE SCALE GENOMIC DNA]</scope>
</reference>
<dbReference type="GO" id="GO:0003677">
    <property type="term" value="F:DNA binding"/>
    <property type="evidence" value="ECO:0007669"/>
    <property type="project" value="InterPro"/>
</dbReference>
<feature type="domain" description="RNA polymerase sigma factor 70 region 4 type 2" evidence="6">
    <location>
        <begin position="125"/>
        <end position="176"/>
    </location>
</feature>
<dbReference type="GO" id="GO:0016987">
    <property type="term" value="F:sigma factor activity"/>
    <property type="evidence" value="ECO:0007669"/>
    <property type="project" value="UniProtKB-KW"/>
</dbReference>
<evidence type="ECO:0000259" key="5">
    <source>
        <dbReference type="Pfam" id="PF04542"/>
    </source>
</evidence>
<dbReference type="Pfam" id="PF04542">
    <property type="entry name" value="Sigma70_r2"/>
    <property type="match status" value="1"/>
</dbReference>
<evidence type="ECO:0000256" key="1">
    <source>
        <dbReference type="ARBA" id="ARBA00010641"/>
    </source>
</evidence>
<comment type="caution">
    <text evidence="7">The sequence shown here is derived from an EMBL/GenBank/DDBJ whole genome shotgun (WGS) entry which is preliminary data.</text>
</comment>
<dbReference type="InterPro" id="IPR013249">
    <property type="entry name" value="RNA_pol_sigma70_r4_t2"/>
</dbReference>